<feature type="transmembrane region" description="Helical" evidence="6">
    <location>
        <begin position="61"/>
        <end position="81"/>
    </location>
</feature>
<reference evidence="7 8" key="1">
    <citation type="submission" date="2023-09" db="EMBL/GenBank/DDBJ databases">
        <title>Complete Genome and Methylome dissection of Bacillus brevis NEB573 original source of BbsI restriction endonuclease.</title>
        <authorList>
            <person name="Fomenkov A."/>
            <person name="Roberts R.D."/>
        </authorList>
    </citation>
    <scope>NUCLEOTIDE SEQUENCE [LARGE SCALE GENOMIC DNA]</scope>
    <source>
        <strain evidence="7 8">NEB573</strain>
    </source>
</reference>
<evidence type="ECO:0000256" key="4">
    <source>
        <dbReference type="ARBA" id="ARBA00022989"/>
    </source>
</evidence>
<evidence type="ECO:0000256" key="2">
    <source>
        <dbReference type="ARBA" id="ARBA00022475"/>
    </source>
</evidence>
<keyword evidence="4 6" id="KW-1133">Transmembrane helix</keyword>
<dbReference type="PANTHER" id="PTHR42770:SF16">
    <property type="entry name" value="AMINO ACID PERMEASE"/>
    <property type="match status" value="1"/>
</dbReference>
<dbReference type="EMBL" id="CP134050">
    <property type="protein sequence ID" value="WNC12971.1"/>
    <property type="molecule type" value="Genomic_DNA"/>
</dbReference>
<evidence type="ECO:0000313" key="7">
    <source>
        <dbReference type="EMBL" id="WNC12971.1"/>
    </source>
</evidence>
<feature type="transmembrane region" description="Helical" evidence="6">
    <location>
        <begin position="408"/>
        <end position="426"/>
    </location>
</feature>
<evidence type="ECO:0000256" key="1">
    <source>
        <dbReference type="ARBA" id="ARBA00004651"/>
    </source>
</evidence>
<dbReference type="PANTHER" id="PTHR42770">
    <property type="entry name" value="AMINO ACID TRANSPORTER-RELATED"/>
    <property type="match status" value="1"/>
</dbReference>
<dbReference type="Pfam" id="PF13520">
    <property type="entry name" value="AA_permease_2"/>
    <property type="match status" value="1"/>
</dbReference>
<feature type="transmembrane region" description="Helical" evidence="6">
    <location>
        <begin position="211"/>
        <end position="230"/>
    </location>
</feature>
<dbReference type="Gene3D" id="1.20.1740.10">
    <property type="entry name" value="Amino acid/polyamine transporter I"/>
    <property type="match status" value="1"/>
</dbReference>
<dbReference type="InterPro" id="IPR050367">
    <property type="entry name" value="APC_superfamily"/>
</dbReference>
<gene>
    <name evidence="7" type="ORF">RGB73_19875</name>
</gene>
<feature type="transmembrane region" description="Helical" evidence="6">
    <location>
        <begin position="35"/>
        <end position="55"/>
    </location>
</feature>
<proteinExistence type="predicted"/>
<evidence type="ECO:0000256" key="6">
    <source>
        <dbReference type="SAM" id="Phobius"/>
    </source>
</evidence>
<keyword evidence="3 6" id="KW-0812">Transmembrane</keyword>
<organism evidence="7 8">
    <name type="scientific">Brevibacillus brevis</name>
    <name type="common">Bacillus brevis</name>
    <dbReference type="NCBI Taxonomy" id="1393"/>
    <lineage>
        <taxon>Bacteria</taxon>
        <taxon>Bacillati</taxon>
        <taxon>Bacillota</taxon>
        <taxon>Bacilli</taxon>
        <taxon>Bacillales</taxon>
        <taxon>Paenibacillaceae</taxon>
        <taxon>Brevibacillus</taxon>
    </lineage>
</organism>
<keyword evidence="5 6" id="KW-0472">Membrane</keyword>
<feature type="transmembrane region" description="Helical" evidence="6">
    <location>
        <begin position="351"/>
        <end position="370"/>
    </location>
</feature>
<dbReference type="Proteomes" id="UP001256827">
    <property type="component" value="Chromosome"/>
</dbReference>
<dbReference type="PIRSF" id="PIRSF006060">
    <property type="entry name" value="AA_transporter"/>
    <property type="match status" value="1"/>
</dbReference>
<accession>A0ABY9SYZ7</accession>
<evidence type="ECO:0000256" key="5">
    <source>
        <dbReference type="ARBA" id="ARBA00023136"/>
    </source>
</evidence>
<feature type="transmembrane region" description="Helical" evidence="6">
    <location>
        <begin position="140"/>
        <end position="158"/>
    </location>
</feature>
<dbReference type="RefSeq" id="WP_310764486.1">
    <property type="nucleotide sequence ID" value="NZ_CP134050.1"/>
</dbReference>
<dbReference type="InterPro" id="IPR002293">
    <property type="entry name" value="AA/rel_permease1"/>
</dbReference>
<feature type="transmembrane region" description="Helical" evidence="6">
    <location>
        <begin position="106"/>
        <end position="128"/>
    </location>
</feature>
<keyword evidence="8" id="KW-1185">Reference proteome</keyword>
<name>A0ABY9SYZ7_BREBE</name>
<feature type="transmembrane region" description="Helical" evidence="6">
    <location>
        <begin position="170"/>
        <end position="191"/>
    </location>
</feature>
<feature type="transmembrane region" description="Helical" evidence="6">
    <location>
        <begin position="251"/>
        <end position="276"/>
    </location>
</feature>
<feature type="transmembrane region" description="Helical" evidence="6">
    <location>
        <begin position="296"/>
        <end position="317"/>
    </location>
</feature>
<protein>
    <submittedName>
        <fullName evidence="7">APC family permease</fullName>
    </submittedName>
</protein>
<feature type="transmembrane region" description="Helical" evidence="6">
    <location>
        <begin position="432"/>
        <end position="450"/>
    </location>
</feature>
<evidence type="ECO:0000313" key="8">
    <source>
        <dbReference type="Proteomes" id="UP001256827"/>
    </source>
</evidence>
<comment type="subcellular location">
    <subcellularLocation>
        <location evidence="1">Cell membrane</location>
        <topology evidence="1">Multi-pass membrane protein</topology>
    </subcellularLocation>
</comment>
<feature type="transmembrane region" description="Helical" evidence="6">
    <location>
        <begin position="376"/>
        <end position="396"/>
    </location>
</feature>
<evidence type="ECO:0000256" key="3">
    <source>
        <dbReference type="ARBA" id="ARBA00022692"/>
    </source>
</evidence>
<keyword evidence="2" id="KW-1003">Cell membrane</keyword>
<sequence length="465" mass="51516">MKKYYFIFFGIKEEFGLDNSQYKQELRRTLTFKDLVIYGMVFMAPLAPMQVYGAVAQQSFGMVPLVYCIGVIALMFTAFSYRHMSKEFPYAGSVYSYVSRGMNPHVGFIAGWLILADYILCPALLYAFAGVWMAGILPQVPAFVWTLIFVVCNTLINVRGITMTARANLFMFWMQIVTLIVFLGIAVKFVLVDGHGMGGFSLAPLFQADHVDFGFIATATSIAVLGFLGFDGISTLAEEARDPVKTVGKATVLSILLSGLLFFIQVYMAALIHPQYETLNPDMGFFEIAREAGGPVFYTVLILINVVAVGIAVTLNVQSATARVLYSMSRENLLPFAQVLAKIHPKYQTPVHATIFCALLSIVVTFCLSIETLYKFVTFGAITAFMMLNATIIVYFYGKKKRRGAKGFLTYAVTPFIGLLITGYVWSGFDRMTFTVGFAWVLIGIIVGYLKSGGYRKVAPVLKDL</sequence>